<accession>A0A0E0AKZ7</accession>
<reference evidence="2" key="1">
    <citation type="submission" date="2015-04" db="UniProtKB">
        <authorList>
            <consortium name="EnsemblPlants"/>
        </authorList>
    </citation>
    <scope>IDENTIFICATION</scope>
</reference>
<dbReference type="AlphaFoldDB" id="A0A0E0AKZ7"/>
<protein>
    <submittedName>
        <fullName evidence="2">Uncharacterized protein</fullName>
    </submittedName>
</protein>
<organism evidence="2">
    <name type="scientific">Oryza glumipatula</name>
    <dbReference type="NCBI Taxonomy" id="40148"/>
    <lineage>
        <taxon>Eukaryota</taxon>
        <taxon>Viridiplantae</taxon>
        <taxon>Streptophyta</taxon>
        <taxon>Embryophyta</taxon>
        <taxon>Tracheophyta</taxon>
        <taxon>Spermatophyta</taxon>
        <taxon>Magnoliopsida</taxon>
        <taxon>Liliopsida</taxon>
        <taxon>Poales</taxon>
        <taxon>Poaceae</taxon>
        <taxon>BOP clade</taxon>
        <taxon>Oryzoideae</taxon>
        <taxon>Oryzeae</taxon>
        <taxon>Oryzinae</taxon>
        <taxon>Oryza</taxon>
    </lineage>
</organism>
<reference evidence="2" key="2">
    <citation type="submission" date="2018-05" db="EMBL/GenBank/DDBJ databases">
        <title>OgluRS3 (Oryza glumaepatula Reference Sequence Version 3).</title>
        <authorList>
            <person name="Zhang J."/>
            <person name="Kudrna D."/>
            <person name="Lee S."/>
            <person name="Talag J."/>
            <person name="Welchert J."/>
            <person name="Wing R.A."/>
        </authorList>
    </citation>
    <scope>NUCLEOTIDE SEQUENCE [LARGE SCALE GENOMIC DNA]</scope>
</reference>
<feature type="transmembrane region" description="Helical" evidence="1">
    <location>
        <begin position="6"/>
        <end position="24"/>
    </location>
</feature>
<keyword evidence="3" id="KW-1185">Reference proteome</keyword>
<evidence type="ECO:0000256" key="1">
    <source>
        <dbReference type="SAM" id="Phobius"/>
    </source>
</evidence>
<dbReference type="EnsemblPlants" id="OGLUM07G17170.1">
    <property type="protein sequence ID" value="OGLUM07G17170.1"/>
    <property type="gene ID" value="OGLUM07G17170"/>
</dbReference>
<dbReference type="Proteomes" id="UP000026961">
    <property type="component" value="Chromosome 7"/>
</dbReference>
<evidence type="ECO:0000313" key="3">
    <source>
        <dbReference type="Proteomes" id="UP000026961"/>
    </source>
</evidence>
<sequence length="116" mass="13407">MATPVGAVFLLEGIVLCSTCFFGLRLEDPALRCLWSDHRKSKLLLATMAYVFLQWCRRKFFFFVLRVLPGFPLKPCLCEVFGPGFPLKTGPSLFFFNENRLSLSSSEVFDRFRKIR</sequence>
<keyword evidence="1" id="KW-0812">Transmembrane</keyword>
<dbReference type="Gramene" id="OGLUM07G17170.1">
    <property type="protein sequence ID" value="OGLUM07G17170.1"/>
    <property type="gene ID" value="OGLUM07G17170"/>
</dbReference>
<keyword evidence="1" id="KW-0472">Membrane</keyword>
<keyword evidence="1" id="KW-1133">Transmembrane helix</keyword>
<proteinExistence type="predicted"/>
<name>A0A0E0AKZ7_9ORYZ</name>
<dbReference type="HOGENOM" id="CLU_2076828_0_0_1"/>
<evidence type="ECO:0000313" key="2">
    <source>
        <dbReference type="EnsemblPlants" id="OGLUM07G17170.1"/>
    </source>
</evidence>